<feature type="domain" description="Haemolysin activator HlyB C-terminal" evidence="2">
    <location>
        <begin position="192"/>
        <end position="499"/>
    </location>
</feature>
<dbReference type="Proteomes" id="UP000837958">
    <property type="component" value="Chromosome"/>
</dbReference>
<dbReference type="Gene3D" id="2.40.160.50">
    <property type="entry name" value="membrane protein fhac: a member of the omp85/tpsb transporter family"/>
    <property type="match status" value="1"/>
</dbReference>
<dbReference type="PANTHER" id="PTHR34597">
    <property type="entry name" value="SLR1661 PROTEIN"/>
    <property type="match status" value="1"/>
</dbReference>
<dbReference type="EMBL" id="AAZF01000004">
    <property type="protein sequence ID" value="EDJ92795.1"/>
    <property type="molecule type" value="Genomic_DNA"/>
</dbReference>
<dbReference type="PANTHER" id="PTHR34597:SF3">
    <property type="entry name" value="OUTER MEMBRANE TRANSPORTER CDIB"/>
    <property type="match status" value="1"/>
</dbReference>
<proteinExistence type="predicted"/>
<reference evidence="3" key="3">
    <citation type="submission" date="2024-01" db="EMBL/GenBank/DDBJ databases">
        <authorList>
            <person name="Riesbeck K."/>
        </authorList>
    </citation>
    <scope>NUCLEOTIDE SEQUENCE</scope>
    <source>
        <strain evidence="3">3655</strain>
    </source>
</reference>
<dbReference type="GO" id="GO:0098046">
    <property type="term" value="C:type V protein secretion system complex"/>
    <property type="evidence" value="ECO:0007669"/>
    <property type="project" value="TreeGrafter"/>
</dbReference>
<sequence>MKNIKSRLKLSAISVLLGLASSSLYAEEAFLVKGFQLSGALETLSEDAQLSVAKSLSKYQGTQTLTNLKTAQLELQAVLDKIEPNKFDVILPQQTITDGNVMFELVSKSAAESQVFYKASKGYSEENIARSLPSLKQGKVYEDGRQWFDLREFNMAKENPLKVTRVHYELNPKNKTSNLIIAGFSPFGKTRSFISYDNFGAREFNYQRVSLGFVNANLTGHDDVLNLNALTNVKAPSKSYAVGIGYTYPFYDKHQSLSLYTSMSYADSNDIDGLPSAINRKLSRGQSISANLKWSYYLPTFNLGMEDQFKINLGYNYRHINQTSELNSLGATKKKFAVSGVSAGIDGHIQFTPKTIFNIDLTHHYYASKLPGSFGMERIGETFNRSYHISTASLGLSQEFAQGWHFSSQLSGQFTLQDISSIDLFSVTGTYGVRGFKYGGASGERGLVWRNELSMPKYTRFQISPYAFYDAGQFRYNSENAKTYGEDMHTVSSAGLGIKTSPTQNLSLDAFVARRFANANSDNLNGNKKRTSSPTTFWGRLTFSF</sequence>
<dbReference type="AlphaFoldDB" id="A0A0H3PCI7"/>
<evidence type="ECO:0000313" key="7">
    <source>
        <dbReference type="Proteomes" id="UP000837958"/>
    </source>
</evidence>
<accession>A0A0H3PCI7</accession>
<evidence type="ECO:0000313" key="5">
    <source>
        <dbReference type="EMBL" id="EDJ92795.1"/>
    </source>
</evidence>
<feature type="chain" id="PRO_5002616944" evidence="1">
    <location>
        <begin position="27"/>
        <end position="545"/>
    </location>
</feature>
<dbReference type="GO" id="GO:0008320">
    <property type="term" value="F:protein transmembrane transporter activity"/>
    <property type="evidence" value="ECO:0007669"/>
    <property type="project" value="TreeGrafter"/>
</dbReference>
<dbReference type="EMBL" id="OV040719">
    <property type="protein sequence ID" value="CAH0451501.1"/>
    <property type="molecule type" value="Genomic_DNA"/>
</dbReference>
<name>A0A0H3PCI7_HAEI3</name>
<reference evidence="5 6" key="1">
    <citation type="journal article" date="2007" name="Genome Biol.">
        <title>Characterization and modeling of the Haemophilus influenzae core and supragenomes based on the complete genomic sequences of Rd and 12 clinical nontypeable strains.</title>
        <authorList>
            <person name="Hogg J.S."/>
            <person name="Hu F.Z."/>
            <person name="Janto B."/>
            <person name="Boissy R."/>
            <person name="Hayes J."/>
            <person name="Keefe R."/>
            <person name="Post J.C."/>
            <person name="Ehrlich G.D."/>
        </authorList>
    </citation>
    <scope>NUCLEOTIDE SEQUENCE [LARGE SCALE GENOMIC DNA]</scope>
    <source>
        <strain evidence="5">3655</strain>
        <strain evidence="6">NTHi 3655</strain>
    </source>
</reference>
<evidence type="ECO:0000259" key="2">
    <source>
        <dbReference type="Pfam" id="PF03865"/>
    </source>
</evidence>
<keyword evidence="1" id="KW-0732">Signal</keyword>
<gene>
    <name evidence="5" type="ORF">CGSHi3655_05494</name>
    <name evidence="3" type="ORF">KRLU3655_LOCUS1206</name>
    <name evidence="4" type="ORF">KRLU3655_LOCUS1577</name>
</gene>
<dbReference type="Proteomes" id="UP000003185">
    <property type="component" value="Unassembled WGS sequence"/>
</dbReference>
<dbReference type="Pfam" id="PF03865">
    <property type="entry name" value="ShlB"/>
    <property type="match status" value="1"/>
</dbReference>
<dbReference type="InterPro" id="IPR051544">
    <property type="entry name" value="TPS_OM_transporter"/>
</dbReference>
<evidence type="ECO:0000313" key="6">
    <source>
        <dbReference type="Proteomes" id="UP000003185"/>
    </source>
</evidence>
<evidence type="ECO:0000256" key="1">
    <source>
        <dbReference type="SAM" id="SignalP"/>
    </source>
</evidence>
<feature type="signal peptide" evidence="1">
    <location>
        <begin position="1"/>
        <end position="26"/>
    </location>
</feature>
<dbReference type="InterPro" id="IPR005565">
    <property type="entry name" value="Hemolysn_activator_HlyB_C"/>
</dbReference>
<protein>
    <submittedName>
        <fullName evidence="5">HMW1B, OMP-85-like protein required for secretion of HMW1A and HMW2A</fullName>
    </submittedName>
    <submittedName>
        <fullName evidence="3">Two-partner secretion (TPS) system translocator Hmw1B</fullName>
    </submittedName>
</protein>
<evidence type="ECO:0000313" key="4">
    <source>
        <dbReference type="EMBL" id="CAH0451501.1"/>
    </source>
</evidence>
<dbReference type="GO" id="GO:0046819">
    <property type="term" value="P:protein secretion by the type V secretion system"/>
    <property type="evidence" value="ECO:0007669"/>
    <property type="project" value="TreeGrafter"/>
</dbReference>
<dbReference type="RefSeq" id="WP_005656962.1">
    <property type="nucleotide sequence ID" value="NZ_AAZF01000004.1"/>
</dbReference>
<dbReference type="EMBL" id="OV040719">
    <property type="protein sequence ID" value="CAH0451130.1"/>
    <property type="molecule type" value="Genomic_DNA"/>
</dbReference>
<evidence type="ECO:0000313" key="3">
    <source>
        <dbReference type="EMBL" id="CAH0451130.1"/>
    </source>
</evidence>
<reference evidence="7" key="2">
    <citation type="submission" date="2021-11" db="EMBL/GenBank/DDBJ databases">
        <authorList>
            <person name="Riesbeck K."/>
        </authorList>
    </citation>
    <scope>NUCLEOTIDE SEQUENCE [LARGE SCALE GENOMIC DNA]</scope>
    <source>
        <strain evidence="4">3655</strain>
    </source>
</reference>
<organism evidence="5 6">
    <name type="scientific">Haemophilus influenzae (strain NTHi 3655)</name>
    <dbReference type="NCBI Taxonomy" id="375177"/>
    <lineage>
        <taxon>Bacteria</taxon>
        <taxon>Pseudomonadati</taxon>
        <taxon>Pseudomonadota</taxon>
        <taxon>Gammaproteobacteria</taxon>
        <taxon>Pasteurellales</taxon>
        <taxon>Pasteurellaceae</taxon>
        <taxon>Haemophilus</taxon>
    </lineage>
</organism>